<dbReference type="InterPro" id="IPR038085">
    <property type="entry name" value="Rnp2-like_sf"/>
</dbReference>
<reference evidence="3 4" key="1">
    <citation type="journal article" date="2020" name="Genome Biol. Evol.">
        <title>Comparative genomics of strictly vertically transmitted, feminizing microsporidia endosymbionts of amphipod crustaceans.</title>
        <authorList>
            <person name="Cormier A."/>
            <person name="Chebbi M.A."/>
            <person name="Giraud I."/>
            <person name="Wattier R."/>
            <person name="Teixeira M."/>
            <person name="Gilbert C."/>
            <person name="Rigaud T."/>
            <person name="Cordaux R."/>
        </authorList>
    </citation>
    <scope>NUCLEOTIDE SEQUENCE [LARGE SCALE GENOMIC DNA]</scope>
    <source>
        <strain evidence="3 4">Ou3-Ou53</strain>
    </source>
</reference>
<keyword evidence="4" id="KW-1185">Reference proteome</keyword>
<comment type="similarity">
    <text evidence="1">Belongs to the eukaryotic/archaeal RNase P protein component 2 family.</text>
</comment>
<evidence type="ECO:0000313" key="3">
    <source>
        <dbReference type="EMBL" id="KAF9762714.1"/>
    </source>
</evidence>
<sequence length="112" mass="13108">MVLRKYRYIALKIRHKGDVVNPTDSVLDEIRINVKETVLFKLCNMSLLDILEQSKIFIIRVDRSVSRELIESLKEANKLSNKVKNEFEILLVSGIYKRLLKKVQIFLNSETT</sequence>
<keyword evidence="2" id="KW-0819">tRNA processing</keyword>
<comment type="caution">
    <text evidence="3">The sequence shown here is derived from an EMBL/GenBank/DDBJ whole genome shotgun (WGS) entry which is preliminary data.</text>
</comment>
<evidence type="ECO:0000313" key="4">
    <source>
        <dbReference type="Proteomes" id="UP000740883"/>
    </source>
</evidence>
<name>A0A9P6GZC3_9MICR</name>
<dbReference type="GO" id="GO:0030677">
    <property type="term" value="C:ribonuclease P complex"/>
    <property type="evidence" value="ECO:0007669"/>
    <property type="project" value="InterPro"/>
</dbReference>
<dbReference type="Pfam" id="PF01900">
    <property type="entry name" value="RNase_P_Rpp14"/>
    <property type="match status" value="1"/>
</dbReference>
<proteinExistence type="inferred from homology"/>
<gene>
    <name evidence="3" type="ORF">NGRA_1802</name>
</gene>
<evidence type="ECO:0000256" key="2">
    <source>
        <dbReference type="ARBA" id="ARBA00022694"/>
    </source>
</evidence>
<evidence type="ECO:0000256" key="1">
    <source>
        <dbReference type="ARBA" id="ARBA00010800"/>
    </source>
</evidence>
<dbReference type="AlphaFoldDB" id="A0A9P6GZC3"/>
<dbReference type="OrthoDB" id="2189070at2759"/>
<dbReference type="InterPro" id="IPR002759">
    <property type="entry name" value="Pop5/Rpp14/Rnp2-like"/>
</dbReference>
<dbReference type="SUPFAM" id="SSF160350">
    <property type="entry name" value="Rnp2-like"/>
    <property type="match status" value="1"/>
</dbReference>
<dbReference type="Proteomes" id="UP000740883">
    <property type="component" value="Unassembled WGS sequence"/>
</dbReference>
<dbReference type="Gene3D" id="3.30.70.3250">
    <property type="entry name" value="Ribonuclease P, Pop5 subunit"/>
    <property type="match status" value="1"/>
</dbReference>
<accession>A0A9P6GZC3</accession>
<organism evidence="3 4">
    <name type="scientific">Nosema granulosis</name>
    <dbReference type="NCBI Taxonomy" id="83296"/>
    <lineage>
        <taxon>Eukaryota</taxon>
        <taxon>Fungi</taxon>
        <taxon>Fungi incertae sedis</taxon>
        <taxon>Microsporidia</taxon>
        <taxon>Nosematidae</taxon>
        <taxon>Nosema</taxon>
    </lineage>
</organism>
<dbReference type="EMBL" id="SBJO01000140">
    <property type="protein sequence ID" value="KAF9762714.1"/>
    <property type="molecule type" value="Genomic_DNA"/>
</dbReference>
<dbReference type="GO" id="GO:0001682">
    <property type="term" value="P:tRNA 5'-leader removal"/>
    <property type="evidence" value="ECO:0007669"/>
    <property type="project" value="InterPro"/>
</dbReference>
<protein>
    <submittedName>
        <fullName evidence="3">Uncharacterized protein</fullName>
    </submittedName>
</protein>